<protein>
    <submittedName>
        <fullName evidence="4">Sodium:proton exchanger</fullName>
    </submittedName>
</protein>
<evidence type="ECO:0000256" key="2">
    <source>
        <dbReference type="SAM" id="Phobius"/>
    </source>
</evidence>
<dbReference type="Pfam" id="PF00571">
    <property type="entry name" value="CBS"/>
    <property type="match status" value="1"/>
</dbReference>
<organism evidence="4 5">
    <name type="scientific">Candidatus Taenaricola geysiri</name>
    <dbReference type="NCBI Taxonomy" id="1974752"/>
    <lineage>
        <taxon>Bacteria</taxon>
        <taxon>Pseudomonadati</taxon>
        <taxon>Candidatus Omnitrophota</taxon>
        <taxon>Candidatus Taenaricola</taxon>
    </lineage>
</organism>
<feature type="transmembrane region" description="Helical" evidence="2">
    <location>
        <begin position="85"/>
        <end position="106"/>
    </location>
</feature>
<dbReference type="PANTHER" id="PTHR43021:SF2">
    <property type="entry name" value="CATION_H+ EXCHANGER DOMAIN-CONTAINING PROTEIN"/>
    <property type="match status" value="1"/>
</dbReference>
<sequence>IILVKLLRRYVEKDKILVFSLCSILFALGSALIMEIDMLLAAMVMGVVLVNYEKRLSKEVFKLVSGFATPFYILFFVLVGAKFDLHATTASAVFIAVIYLFGRTFGKMTGAYFGAKFSGAPASVVRYLPYCLFSQAGVAIGLSILASQIFPGAIGSSIIVIVTLTTFVVQLLGPSCVKYAVIRAQEAGLNVTEEDLLLKTTVGQIMDKNPPHVYENIQIKDILNIFSKSNYRTYPVIDKGKKLKGVITLESIRQSLAHAEIGSLVLAHDIMETAVLRGINTASSLLEAEEVIDKYNVNYLPIVDKKLILLGFLEKEAIHRFVSSRLIEAEKKAASMG</sequence>
<name>A0A2J0LKI1_9BACT</name>
<keyword evidence="2" id="KW-1133">Transmembrane helix</keyword>
<dbReference type="EMBL" id="PFGP01000114">
    <property type="protein sequence ID" value="PIW66113.1"/>
    <property type="molecule type" value="Genomic_DNA"/>
</dbReference>
<feature type="transmembrane region" description="Helical" evidence="2">
    <location>
        <begin position="60"/>
        <end position="79"/>
    </location>
</feature>
<dbReference type="AlphaFoldDB" id="A0A2J0LKI1"/>
<dbReference type="SMART" id="SM00116">
    <property type="entry name" value="CBS"/>
    <property type="match status" value="2"/>
</dbReference>
<dbReference type="CDD" id="cd02205">
    <property type="entry name" value="CBS_pair_SF"/>
    <property type="match status" value="1"/>
</dbReference>
<feature type="transmembrane region" description="Helical" evidence="2">
    <location>
        <begin position="152"/>
        <end position="173"/>
    </location>
</feature>
<feature type="non-terminal residue" evidence="4">
    <location>
        <position position="1"/>
    </location>
</feature>
<evidence type="ECO:0000313" key="5">
    <source>
        <dbReference type="Proteomes" id="UP000231267"/>
    </source>
</evidence>
<dbReference type="InterPro" id="IPR000644">
    <property type="entry name" value="CBS_dom"/>
</dbReference>
<dbReference type="Gene3D" id="1.20.1530.20">
    <property type="match status" value="1"/>
</dbReference>
<feature type="domain" description="CBS" evidence="3">
    <location>
        <begin position="206"/>
        <end position="264"/>
    </location>
</feature>
<dbReference type="PANTHER" id="PTHR43021">
    <property type="entry name" value="NA(+)/H(+) ANTIPORTER-RELATED"/>
    <property type="match status" value="1"/>
</dbReference>
<keyword evidence="1" id="KW-0129">CBS domain</keyword>
<keyword evidence="2" id="KW-0472">Membrane</keyword>
<feature type="transmembrane region" description="Helical" evidence="2">
    <location>
        <begin position="127"/>
        <end position="146"/>
    </location>
</feature>
<reference evidence="4 5" key="1">
    <citation type="submission" date="2017-09" db="EMBL/GenBank/DDBJ databases">
        <title>Depth-based differentiation of microbial function through sediment-hosted aquifers and enrichment of novel symbionts in the deep terrestrial subsurface.</title>
        <authorList>
            <person name="Probst A.J."/>
            <person name="Ladd B."/>
            <person name="Jarett J.K."/>
            <person name="Geller-Mcgrath D.E."/>
            <person name="Sieber C.M."/>
            <person name="Emerson J.B."/>
            <person name="Anantharaman K."/>
            <person name="Thomas B.C."/>
            <person name="Malmstrom R."/>
            <person name="Stieglmeier M."/>
            <person name="Klingl A."/>
            <person name="Woyke T."/>
            <person name="Ryan C.M."/>
            <person name="Banfield J.F."/>
        </authorList>
    </citation>
    <scope>NUCLEOTIDE SEQUENCE [LARGE SCALE GENOMIC DNA]</scope>
    <source>
        <strain evidence="4">CG12_big_fil_rev_8_21_14_0_65_43_15</strain>
    </source>
</reference>
<evidence type="ECO:0000313" key="4">
    <source>
        <dbReference type="EMBL" id="PIW66113.1"/>
    </source>
</evidence>
<proteinExistence type="predicted"/>
<feature type="transmembrane region" description="Helical" evidence="2">
    <location>
        <begin position="16"/>
        <end position="48"/>
    </location>
</feature>
<keyword evidence="2" id="KW-0812">Transmembrane</keyword>
<dbReference type="InterPro" id="IPR046342">
    <property type="entry name" value="CBS_dom_sf"/>
</dbReference>
<dbReference type="PROSITE" id="PS51371">
    <property type="entry name" value="CBS"/>
    <property type="match status" value="1"/>
</dbReference>
<accession>A0A2J0LKI1</accession>
<comment type="caution">
    <text evidence="4">The sequence shown here is derived from an EMBL/GenBank/DDBJ whole genome shotgun (WGS) entry which is preliminary data.</text>
</comment>
<dbReference type="Gene3D" id="3.10.580.10">
    <property type="entry name" value="CBS-domain"/>
    <property type="match status" value="1"/>
</dbReference>
<dbReference type="InterPro" id="IPR038770">
    <property type="entry name" value="Na+/solute_symporter_sf"/>
</dbReference>
<dbReference type="Proteomes" id="UP000231267">
    <property type="component" value="Unassembled WGS sequence"/>
</dbReference>
<evidence type="ECO:0000256" key="1">
    <source>
        <dbReference type="PROSITE-ProRule" id="PRU00703"/>
    </source>
</evidence>
<gene>
    <name evidence="4" type="ORF">COW11_05035</name>
</gene>
<evidence type="ECO:0000259" key="3">
    <source>
        <dbReference type="PROSITE" id="PS51371"/>
    </source>
</evidence>
<dbReference type="SUPFAM" id="SSF54631">
    <property type="entry name" value="CBS-domain pair"/>
    <property type="match status" value="1"/>
</dbReference>